<feature type="domain" description="Trichome birefringence-like N-terminal" evidence="9">
    <location>
        <begin position="99"/>
        <end position="151"/>
    </location>
</feature>
<keyword evidence="5 7" id="KW-1133">Transmembrane helix</keyword>
<dbReference type="InterPro" id="IPR025846">
    <property type="entry name" value="TBL_N"/>
</dbReference>
<evidence type="ECO:0000256" key="2">
    <source>
        <dbReference type="ARBA" id="ARBA00007727"/>
    </source>
</evidence>
<dbReference type="InterPro" id="IPR026057">
    <property type="entry name" value="TBL_C"/>
</dbReference>
<comment type="subcellular location">
    <subcellularLocation>
        <location evidence="1">Membrane</location>
        <topology evidence="1">Single-pass membrane protein</topology>
    </subcellularLocation>
</comment>
<evidence type="ECO:0000259" key="8">
    <source>
        <dbReference type="Pfam" id="PF13839"/>
    </source>
</evidence>
<keyword evidence="3 7" id="KW-0812">Transmembrane</keyword>
<keyword evidence="4" id="KW-0735">Signal-anchor</keyword>
<evidence type="ECO:0000313" key="11">
    <source>
        <dbReference type="Proteomes" id="UP001604336"/>
    </source>
</evidence>
<organism evidence="10 11">
    <name type="scientific">Abeliophyllum distichum</name>
    <dbReference type="NCBI Taxonomy" id="126358"/>
    <lineage>
        <taxon>Eukaryota</taxon>
        <taxon>Viridiplantae</taxon>
        <taxon>Streptophyta</taxon>
        <taxon>Embryophyta</taxon>
        <taxon>Tracheophyta</taxon>
        <taxon>Spermatophyta</taxon>
        <taxon>Magnoliopsida</taxon>
        <taxon>eudicotyledons</taxon>
        <taxon>Gunneridae</taxon>
        <taxon>Pentapetalae</taxon>
        <taxon>asterids</taxon>
        <taxon>lamiids</taxon>
        <taxon>Lamiales</taxon>
        <taxon>Oleaceae</taxon>
        <taxon>Forsythieae</taxon>
        <taxon>Abeliophyllum</taxon>
    </lineage>
</organism>
<comment type="caution">
    <text evidence="10">The sequence shown here is derived from an EMBL/GenBank/DDBJ whole genome shotgun (WGS) entry which is preliminary data.</text>
</comment>
<evidence type="ECO:0000256" key="7">
    <source>
        <dbReference type="SAM" id="Phobius"/>
    </source>
</evidence>
<dbReference type="PANTHER" id="PTHR32285:SF63">
    <property type="entry name" value="OS01G0880400 PROTEIN"/>
    <property type="match status" value="1"/>
</dbReference>
<reference evidence="11" key="1">
    <citation type="submission" date="2024-07" db="EMBL/GenBank/DDBJ databases">
        <title>Two chromosome-level genome assemblies of Korean endemic species Abeliophyllum distichum and Forsythia ovata (Oleaceae).</title>
        <authorList>
            <person name="Jang H."/>
        </authorList>
    </citation>
    <scope>NUCLEOTIDE SEQUENCE [LARGE SCALE GENOMIC DNA]</scope>
</reference>
<dbReference type="InterPro" id="IPR029962">
    <property type="entry name" value="TBL"/>
</dbReference>
<dbReference type="AlphaFoldDB" id="A0ABD1SSI6"/>
<keyword evidence="11" id="KW-1185">Reference proteome</keyword>
<dbReference type="Pfam" id="PF13839">
    <property type="entry name" value="PC-Esterase"/>
    <property type="match status" value="1"/>
</dbReference>
<sequence length="435" mass="49563">MVSKLDLSSFGHLKPSVMKLLNLGKFLSGNYNKSWGFQTFNSLLLGVSLICFFIVIGSSYFYMFPAVETVVENTRNANANANANANTYSNKSSDFLSNSCNVFDGKWVVEESYPLYNASQCPFSERGFNCLANGRRDKGYLKWRWNPKNCDIPRFDVNVILEMLRGKRIVFVGDSLSRTQWESMICMLMTGVDSKSVYEVNGNQITKQIRYLGVRFRSFNFTVEFYRSVFLVQPGPVPRRAPKRVKTVLKLDQLDDISKEWIDSDILIFNSGHWWTTAKLFDMGCYFQIGGRMKLGMSISNAFRTALATWRSWVESEVNPNRTRVFFRTFESTHWSSGARQNCKVTKQPLSKISGRQKSSISDAVIDAVNNISIPFPIVAIGACLESPICGTSCSSHFYFHIEWNSSNYLLTYISSFFSLSVYQELAHQRSLIVP</sequence>
<dbReference type="Pfam" id="PF14416">
    <property type="entry name" value="PMR5N"/>
    <property type="match status" value="1"/>
</dbReference>
<dbReference type="EMBL" id="JBFOLK010000006">
    <property type="protein sequence ID" value="KAL2503667.1"/>
    <property type="molecule type" value="Genomic_DNA"/>
</dbReference>
<evidence type="ECO:0000313" key="10">
    <source>
        <dbReference type="EMBL" id="KAL2503667.1"/>
    </source>
</evidence>
<feature type="domain" description="Trichome birefringence-like C-terminal" evidence="8">
    <location>
        <begin position="152"/>
        <end position="369"/>
    </location>
</feature>
<evidence type="ECO:0000256" key="3">
    <source>
        <dbReference type="ARBA" id="ARBA00022692"/>
    </source>
</evidence>
<accession>A0ABD1SSI6</accession>
<evidence type="ECO:0000256" key="5">
    <source>
        <dbReference type="ARBA" id="ARBA00022989"/>
    </source>
</evidence>
<keyword evidence="6 7" id="KW-0472">Membrane</keyword>
<evidence type="ECO:0000256" key="6">
    <source>
        <dbReference type="ARBA" id="ARBA00023136"/>
    </source>
</evidence>
<proteinExistence type="inferred from homology"/>
<feature type="transmembrane region" description="Helical" evidence="7">
    <location>
        <begin position="43"/>
        <end position="63"/>
    </location>
</feature>
<evidence type="ECO:0000256" key="4">
    <source>
        <dbReference type="ARBA" id="ARBA00022968"/>
    </source>
</evidence>
<name>A0ABD1SSI6_9LAMI</name>
<protein>
    <submittedName>
        <fullName evidence="10">Protein trichome berefringence-like 7</fullName>
    </submittedName>
</protein>
<gene>
    <name evidence="10" type="ORF">Adt_19288</name>
</gene>
<comment type="similarity">
    <text evidence="2">Belongs to the PC-esterase family. TBL subfamily.</text>
</comment>
<evidence type="ECO:0000259" key="9">
    <source>
        <dbReference type="Pfam" id="PF14416"/>
    </source>
</evidence>
<evidence type="ECO:0000256" key="1">
    <source>
        <dbReference type="ARBA" id="ARBA00004167"/>
    </source>
</evidence>
<dbReference type="PANTHER" id="PTHR32285">
    <property type="entry name" value="PROTEIN TRICHOME BIREFRINGENCE-LIKE 9-RELATED"/>
    <property type="match status" value="1"/>
</dbReference>
<dbReference type="Proteomes" id="UP001604336">
    <property type="component" value="Unassembled WGS sequence"/>
</dbReference>
<dbReference type="GO" id="GO:0016020">
    <property type="term" value="C:membrane"/>
    <property type="evidence" value="ECO:0007669"/>
    <property type="project" value="UniProtKB-SubCell"/>
</dbReference>